<reference evidence="10" key="3">
    <citation type="submission" date="2015-04" db="UniProtKB">
        <authorList>
            <consortium name="EnsemblPlants"/>
        </authorList>
    </citation>
    <scope>IDENTIFICATION</scope>
</reference>
<dbReference type="InterPro" id="IPR032805">
    <property type="entry name" value="Wax_synthase_dom"/>
</dbReference>
<evidence type="ECO:0000313" key="10">
    <source>
        <dbReference type="EnsemblPlants" id="LPERR11G09800.1"/>
    </source>
</evidence>
<keyword evidence="7" id="KW-0012">Acyltransferase</keyword>
<keyword evidence="5 8" id="KW-1133">Transmembrane helix</keyword>
<dbReference type="HOGENOM" id="CLU_045902_1_0_1"/>
<evidence type="ECO:0000256" key="5">
    <source>
        <dbReference type="ARBA" id="ARBA00022989"/>
    </source>
</evidence>
<evidence type="ECO:0000256" key="3">
    <source>
        <dbReference type="ARBA" id="ARBA00022679"/>
    </source>
</evidence>
<accession>A0A0D9XRQ0</accession>
<evidence type="ECO:0000256" key="4">
    <source>
        <dbReference type="ARBA" id="ARBA00022692"/>
    </source>
</evidence>
<feature type="transmembrane region" description="Helical" evidence="8">
    <location>
        <begin position="172"/>
        <end position="193"/>
    </location>
</feature>
<evidence type="ECO:0000256" key="2">
    <source>
        <dbReference type="ARBA" id="ARBA00007282"/>
    </source>
</evidence>
<dbReference type="PANTHER" id="PTHR31595:SF35">
    <property type="entry name" value="OSJNBA0009K15.16 PROTEIN"/>
    <property type="match status" value="1"/>
</dbReference>
<reference evidence="11" key="2">
    <citation type="submission" date="2013-12" db="EMBL/GenBank/DDBJ databases">
        <authorList>
            <person name="Yu Y."/>
            <person name="Lee S."/>
            <person name="de Baynast K."/>
            <person name="Wissotski M."/>
            <person name="Liu L."/>
            <person name="Talag J."/>
            <person name="Goicoechea J."/>
            <person name="Angelova A."/>
            <person name="Jetty R."/>
            <person name="Kudrna D."/>
            <person name="Golser W."/>
            <person name="Rivera L."/>
            <person name="Zhang J."/>
            <person name="Wing R."/>
        </authorList>
    </citation>
    <scope>NUCLEOTIDE SEQUENCE</scope>
</reference>
<dbReference type="GO" id="GO:0006629">
    <property type="term" value="P:lipid metabolic process"/>
    <property type="evidence" value="ECO:0007669"/>
    <property type="project" value="InterPro"/>
</dbReference>
<dbReference type="Pfam" id="PF13813">
    <property type="entry name" value="MBOAT_2"/>
    <property type="match status" value="1"/>
</dbReference>
<comment type="subcellular location">
    <subcellularLocation>
        <location evidence="1">Membrane</location>
        <topology evidence="1">Multi-pass membrane protein</topology>
    </subcellularLocation>
</comment>
<dbReference type="Proteomes" id="UP000032180">
    <property type="component" value="Chromosome 11"/>
</dbReference>
<dbReference type="AlphaFoldDB" id="A0A0D9XRQ0"/>
<keyword evidence="3" id="KW-0808">Transferase</keyword>
<name>A0A0D9XRQ0_9ORYZ</name>
<sequence length="269" mass="29624">MLRGTAAFFLAWLSAFKVLLLALALGPLHPGLPLLPFLLTALLPVKLRPSAAAAAGDASEPKSSFPLLVKVAAIATILRLYESSSIQMLPRHARLAVYGIHIYLFLDLLLPSISAAVGAALGGGMELEPPFDRPYMAASLREFWGRRWNLMVPAILRPSVYGPVRAVAGREAAVLAAFLVSGLMHEAMVYYMLLRPPTGEMAAFFLLHGGLCLAEEWCACRWRWWWRPPRPVATGYGGEELLLEEWVAVAAFFHDAGRKLLRYSVSWID</sequence>
<dbReference type="eggNOG" id="ENOG502QSCR">
    <property type="taxonomic scope" value="Eukaryota"/>
</dbReference>
<protein>
    <recommendedName>
        <fullName evidence="9">Wax synthase domain-containing protein</fullName>
    </recommendedName>
</protein>
<evidence type="ECO:0000259" key="9">
    <source>
        <dbReference type="Pfam" id="PF13813"/>
    </source>
</evidence>
<proteinExistence type="inferred from homology"/>
<dbReference type="PANTHER" id="PTHR31595">
    <property type="entry name" value="LONG-CHAIN-ALCOHOL O-FATTY-ACYLTRANSFERASE 3-RELATED"/>
    <property type="match status" value="1"/>
</dbReference>
<comment type="similarity">
    <text evidence="2">Belongs to the wax synthase family.</text>
</comment>
<dbReference type="STRING" id="77586.A0A0D9XRQ0"/>
<keyword evidence="11" id="KW-1185">Reference proteome</keyword>
<feature type="domain" description="Wax synthase" evidence="9">
    <location>
        <begin position="128"/>
        <end position="206"/>
    </location>
</feature>
<keyword evidence="6 8" id="KW-0472">Membrane</keyword>
<dbReference type="GO" id="GO:0008374">
    <property type="term" value="F:O-acyltransferase activity"/>
    <property type="evidence" value="ECO:0007669"/>
    <property type="project" value="InterPro"/>
</dbReference>
<dbReference type="EnsemblPlants" id="LPERR11G09800.1">
    <property type="protein sequence ID" value="LPERR11G09800.1"/>
    <property type="gene ID" value="LPERR11G09800"/>
</dbReference>
<evidence type="ECO:0000313" key="11">
    <source>
        <dbReference type="Proteomes" id="UP000032180"/>
    </source>
</evidence>
<dbReference type="InterPro" id="IPR044851">
    <property type="entry name" value="Wax_synthase"/>
</dbReference>
<evidence type="ECO:0000256" key="1">
    <source>
        <dbReference type="ARBA" id="ARBA00004141"/>
    </source>
</evidence>
<feature type="transmembrane region" description="Helical" evidence="8">
    <location>
        <begin position="65"/>
        <end position="81"/>
    </location>
</feature>
<dbReference type="GO" id="GO:0016020">
    <property type="term" value="C:membrane"/>
    <property type="evidence" value="ECO:0007669"/>
    <property type="project" value="UniProtKB-SubCell"/>
</dbReference>
<reference evidence="10 11" key="1">
    <citation type="submission" date="2012-08" db="EMBL/GenBank/DDBJ databases">
        <title>Oryza genome evolution.</title>
        <authorList>
            <person name="Wing R.A."/>
        </authorList>
    </citation>
    <scope>NUCLEOTIDE SEQUENCE</scope>
</reference>
<organism evidence="10 11">
    <name type="scientific">Leersia perrieri</name>
    <dbReference type="NCBI Taxonomy" id="77586"/>
    <lineage>
        <taxon>Eukaryota</taxon>
        <taxon>Viridiplantae</taxon>
        <taxon>Streptophyta</taxon>
        <taxon>Embryophyta</taxon>
        <taxon>Tracheophyta</taxon>
        <taxon>Spermatophyta</taxon>
        <taxon>Magnoliopsida</taxon>
        <taxon>Liliopsida</taxon>
        <taxon>Poales</taxon>
        <taxon>Poaceae</taxon>
        <taxon>BOP clade</taxon>
        <taxon>Oryzoideae</taxon>
        <taxon>Oryzeae</taxon>
        <taxon>Oryzinae</taxon>
        <taxon>Leersia</taxon>
    </lineage>
</organism>
<evidence type="ECO:0000256" key="7">
    <source>
        <dbReference type="ARBA" id="ARBA00023315"/>
    </source>
</evidence>
<keyword evidence="4 8" id="KW-0812">Transmembrane</keyword>
<dbReference type="Gramene" id="LPERR11G09800.1">
    <property type="protein sequence ID" value="LPERR11G09800.1"/>
    <property type="gene ID" value="LPERR11G09800"/>
</dbReference>
<evidence type="ECO:0000256" key="6">
    <source>
        <dbReference type="ARBA" id="ARBA00023136"/>
    </source>
</evidence>
<feature type="transmembrane region" description="Helical" evidence="8">
    <location>
        <begin position="102"/>
        <end position="125"/>
    </location>
</feature>
<evidence type="ECO:0000256" key="8">
    <source>
        <dbReference type="SAM" id="Phobius"/>
    </source>
</evidence>